<dbReference type="InterPro" id="IPR017143">
    <property type="entry name" value="UCP037225"/>
</dbReference>
<name>A0A316I0H6_9GAMM</name>
<dbReference type="InterPro" id="IPR025990">
    <property type="entry name" value="zinc_ribbon_bacterial"/>
</dbReference>
<dbReference type="OrthoDB" id="9814566at2"/>
<evidence type="ECO:0000313" key="1">
    <source>
        <dbReference type="EMBL" id="PWK85835.1"/>
    </source>
</evidence>
<sequence length="65" mass="6970">MQFELVPVTLACPCCGEAIEVLLDPSAGGQQYVEDCQVCCRPIVLTVTLDEEGSPRVDARGEDEA</sequence>
<proteinExistence type="predicted"/>
<dbReference type="PIRSF" id="PIRSF037225">
    <property type="entry name" value="UCP037225"/>
    <property type="match status" value="1"/>
</dbReference>
<protein>
    <recommendedName>
        <fullName evidence="3">Cysteine-rich CPXCG</fullName>
    </recommendedName>
</protein>
<evidence type="ECO:0000313" key="2">
    <source>
        <dbReference type="Proteomes" id="UP000245812"/>
    </source>
</evidence>
<organism evidence="1 2">
    <name type="scientific">Fulvimonas soli</name>
    <dbReference type="NCBI Taxonomy" id="155197"/>
    <lineage>
        <taxon>Bacteria</taxon>
        <taxon>Pseudomonadati</taxon>
        <taxon>Pseudomonadota</taxon>
        <taxon>Gammaproteobacteria</taxon>
        <taxon>Lysobacterales</taxon>
        <taxon>Rhodanobacteraceae</taxon>
        <taxon>Fulvimonas</taxon>
    </lineage>
</organism>
<gene>
    <name evidence="1" type="ORF">C7456_108131</name>
</gene>
<reference evidence="1 2" key="1">
    <citation type="submission" date="2018-05" db="EMBL/GenBank/DDBJ databases">
        <title>Genomic Encyclopedia of Type Strains, Phase IV (KMG-IV): sequencing the most valuable type-strain genomes for metagenomic binning, comparative biology and taxonomic classification.</title>
        <authorList>
            <person name="Goeker M."/>
        </authorList>
    </citation>
    <scope>NUCLEOTIDE SEQUENCE [LARGE SCALE GENOMIC DNA]</scope>
    <source>
        <strain evidence="1 2">DSM 14263</strain>
    </source>
</reference>
<accession>A0A316I0H6</accession>
<evidence type="ECO:0008006" key="3">
    <source>
        <dbReference type="Google" id="ProtNLM"/>
    </source>
</evidence>
<dbReference type="Pfam" id="PF14255">
    <property type="entry name" value="Zn_ribbon_21"/>
    <property type="match status" value="1"/>
</dbReference>
<dbReference type="RefSeq" id="WP_109723962.1">
    <property type="nucleotide sequence ID" value="NZ_MSZV01000013.1"/>
</dbReference>
<dbReference type="Proteomes" id="UP000245812">
    <property type="component" value="Unassembled WGS sequence"/>
</dbReference>
<dbReference type="EMBL" id="QGHC01000008">
    <property type="protein sequence ID" value="PWK85835.1"/>
    <property type="molecule type" value="Genomic_DNA"/>
</dbReference>
<dbReference type="AlphaFoldDB" id="A0A316I0H6"/>
<comment type="caution">
    <text evidence="1">The sequence shown here is derived from an EMBL/GenBank/DDBJ whole genome shotgun (WGS) entry which is preliminary data.</text>
</comment>
<keyword evidence="2" id="KW-1185">Reference proteome</keyword>